<accession>A0A4Y8ZQ86</accession>
<gene>
    <name evidence="2" type="ORF">E2493_14605</name>
</gene>
<organism evidence="2 3">
    <name type="scientific">Sphingomonas parva</name>
    <dbReference type="NCBI Taxonomy" id="2555898"/>
    <lineage>
        <taxon>Bacteria</taxon>
        <taxon>Pseudomonadati</taxon>
        <taxon>Pseudomonadota</taxon>
        <taxon>Alphaproteobacteria</taxon>
        <taxon>Sphingomonadales</taxon>
        <taxon>Sphingomonadaceae</taxon>
        <taxon>Sphingomonas</taxon>
    </lineage>
</organism>
<proteinExistence type="predicted"/>
<dbReference type="Gene3D" id="3.10.450.50">
    <property type="match status" value="1"/>
</dbReference>
<dbReference type="AlphaFoldDB" id="A0A4Y8ZQ86"/>
<evidence type="ECO:0000259" key="1">
    <source>
        <dbReference type="Pfam" id="PF14534"/>
    </source>
</evidence>
<dbReference type="Proteomes" id="UP000298213">
    <property type="component" value="Unassembled WGS sequence"/>
</dbReference>
<dbReference type="RefSeq" id="WP_135088078.1">
    <property type="nucleotide sequence ID" value="NZ_SPDV01000030.1"/>
</dbReference>
<dbReference type="InterPro" id="IPR027843">
    <property type="entry name" value="DUF4440"/>
</dbReference>
<dbReference type="SUPFAM" id="SSF54427">
    <property type="entry name" value="NTF2-like"/>
    <property type="match status" value="1"/>
</dbReference>
<evidence type="ECO:0000313" key="3">
    <source>
        <dbReference type="Proteomes" id="UP000298213"/>
    </source>
</evidence>
<dbReference type="OrthoDB" id="667202at2"/>
<dbReference type="EMBL" id="SPDV01000030">
    <property type="protein sequence ID" value="TFI57442.1"/>
    <property type="molecule type" value="Genomic_DNA"/>
</dbReference>
<comment type="caution">
    <text evidence="2">The sequence shown here is derived from an EMBL/GenBank/DDBJ whole genome shotgun (WGS) entry which is preliminary data.</text>
</comment>
<sequence>MNDDLFRIEEGFWLNGAEHFRTYLEERCLLAFPQASEMHGVFDREAVAATATPSNRWRDLTMSERQVLDLGETAILSYRAAVSRADGERYRALVSSAYVRRGEGWRLAFHQHSPLA</sequence>
<evidence type="ECO:0000313" key="2">
    <source>
        <dbReference type="EMBL" id="TFI57442.1"/>
    </source>
</evidence>
<protein>
    <submittedName>
        <fullName evidence="2">Nuclear transport factor 2 family protein</fullName>
    </submittedName>
</protein>
<dbReference type="Pfam" id="PF14534">
    <property type="entry name" value="DUF4440"/>
    <property type="match status" value="1"/>
</dbReference>
<keyword evidence="3" id="KW-1185">Reference proteome</keyword>
<reference evidence="2 3" key="1">
    <citation type="submission" date="2019-03" db="EMBL/GenBank/DDBJ databases">
        <title>Genome sequence of Sphingomonas sp. 17J27-24.</title>
        <authorList>
            <person name="Kim M."/>
            <person name="Maeng S."/>
            <person name="Sathiyaraj S."/>
        </authorList>
    </citation>
    <scope>NUCLEOTIDE SEQUENCE [LARGE SCALE GENOMIC DNA]</scope>
    <source>
        <strain evidence="2 3">17J27-24</strain>
    </source>
</reference>
<name>A0A4Y8ZQ86_9SPHN</name>
<feature type="domain" description="DUF4440" evidence="1">
    <location>
        <begin position="18"/>
        <end position="107"/>
    </location>
</feature>
<dbReference type="InterPro" id="IPR032710">
    <property type="entry name" value="NTF2-like_dom_sf"/>
</dbReference>